<dbReference type="Proteomes" id="UP001596023">
    <property type="component" value="Unassembled WGS sequence"/>
</dbReference>
<dbReference type="Gene3D" id="3.40.630.10">
    <property type="entry name" value="Zn peptidases"/>
    <property type="match status" value="1"/>
</dbReference>
<evidence type="ECO:0000313" key="5">
    <source>
        <dbReference type="EMBL" id="MFC4673175.1"/>
    </source>
</evidence>
<sequence length="330" mass="37080">MTFKNIIAVCLMLSLIACACNNKTSTSRPVEAYQKVSPDFNADSAYHFVDKQVAFGPRVPNTPQHIACGDYLVNELKRFGADVQEQKMVLTAYDGTKLNCRNIIGSYRLDKKTRVLLFAHWDTRPYSDQDPNPENYHKPVLGANDAASGVGVLLEIARVIQSRSPEIGVDIIFFDAEDYGIPHFAEKSVIDGETWCLGSQYWAKNPHVPNYKAKFGILLDMVGADEATFYKEEGSRIHAKNIVEKVWSTAGQLNFGAFFKGDTIGGITDDHVPVNEVRRIPSIDIIDYRPNTEHGFFHSWHTQKDDMSNISKKTLEVVGQTVLEVIYKEK</sequence>
<protein>
    <submittedName>
        <fullName evidence="5">M28 family peptidase</fullName>
    </submittedName>
</protein>
<dbReference type="SUPFAM" id="SSF53187">
    <property type="entry name" value="Zn-dependent exopeptidases"/>
    <property type="match status" value="1"/>
</dbReference>
<feature type="signal peptide" evidence="3">
    <location>
        <begin position="1"/>
        <end position="19"/>
    </location>
</feature>
<evidence type="ECO:0000259" key="4">
    <source>
        <dbReference type="Pfam" id="PF04389"/>
    </source>
</evidence>
<evidence type="ECO:0000256" key="3">
    <source>
        <dbReference type="SAM" id="SignalP"/>
    </source>
</evidence>
<dbReference type="RefSeq" id="WP_379994410.1">
    <property type="nucleotide sequence ID" value="NZ_JBHSGN010000050.1"/>
</dbReference>
<keyword evidence="6" id="KW-1185">Reference proteome</keyword>
<evidence type="ECO:0000256" key="2">
    <source>
        <dbReference type="ARBA" id="ARBA00023315"/>
    </source>
</evidence>
<name>A0ABV9KT95_9BACT</name>
<feature type="domain" description="Peptidase M28" evidence="4">
    <location>
        <begin position="102"/>
        <end position="325"/>
    </location>
</feature>
<feature type="chain" id="PRO_5046280693" evidence="3">
    <location>
        <begin position="20"/>
        <end position="330"/>
    </location>
</feature>
<keyword evidence="3" id="KW-0732">Signal</keyword>
<keyword evidence="1" id="KW-0808">Transferase</keyword>
<accession>A0ABV9KT95</accession>
<dbReference type="PANTHER" id="PTHR12283">
    <property type="entry name" value="GLUTAMINYL-PEPTIDE CYCLOTRANSFERASE"/>
    <property type="match status" value="1"/>
</dbReference>
<dbReference type="PANTHER" id="PTHR12283:SF6">
    <property type="entry name" value="GLUTAMINYL-PEPTIDE CYCLOTRANSFERASE-RELATED"/>
    <property type="match status" value="1"/>
</dbReference>
<dbReference type="Pfam" id="PF04389">
    <property type="entry name" value="Peptidase_M28"/>
    <property type="match status" value="1"/>
</dbReference>
<organism evidence="5 6">
    <name type="scientific">Dysgonomonas termitidis</name>
    <dbReference type="NCBI Taxonomy" id="1516126"/>
    <lineage>
        <taxon>Bacteria</taxon>
        <taxon>Pseudomonadati</taxon>
        <taxon>Bacteroidota</taxon>
        <taxon>Bacteroidia</taxon>
        <taxon>Bacteroidales</taxon>
        <taxon>Dysgonomonadaceae</taxon>
        <taxon>Dysgonomonas</taxon>
    </lineage>
</organism>
<dbReference type="EMBL" id="JBHSGN010000050">
    <property type="protein sequence ID" value="MFC4673175.1"/>
    <property type="molecule type" value="Genomic_DNA"/>
</dbReference>
<keyword evidence="2" id="KW-0012">Acyltransferase</keyword>
<dbReference type="InterPro" id="IPR007484">
    <property type="entry name" value="Peptidase_M28"/>
</dbReference>
<proteinExistence type="predicted"/>
<dbReference type="InterPro" id="IPR040234">
    <property type="entry name" value="QC/QCL"/>
</dbReference>
<evidence type="ECO:0000313" key="6">
    <source>
        <dbReference type="Proteomes" id="UP001596023"/>
    </source>
</evidence>
<reference evidence="6" key="1">
    <citation type="journal article" date="2019" name="Int. J. Syst. Evol. Microbiol.">
        <title>The Global Catalogue of Microorganisms (GCM) 10K type strain sequencing project: providing services to taxonomists for standard genome sequencing and annotation.</title>
        <authorList>
            <consortium name="The Broad Institute Genomics Platform"/>
            <consortium name="The Broad Institute Genome Sequencing Center for Infectious Disease"/>
            <person name="Wu L."/>
            <person name="Ma J."/>
        </authorList>
    </citation>
    <scope>NUCLEOTIDE SEQUENCE [LARGE SCALE GENOMIC DNA]</scope>
    <source>
        <strain evidence="6">CCUG 66188</strain>
    </source>
</reference>
<comment type="caution">
    <text evidence="5">The sequence shown here is derived from an EMBL/GenBank/DDBJ whole genome shotgun (WGS) entry which is preliminary data.</text>
</comment>
<dbReference type="PROSITE" id="PS51257">
    <property type="entry name" value="PROKAR_LIPOPROTEIN"/>
    <property type="match status" value="1"/>
</dbReference>
<gene>
    <name evidence="5" type="ORF">ACFO6W_05690</name>
</gene>
<evidence type="ECO:0000256" key="1">
    <source>
        <dbReference type="ARBA" id="ARBA00022679"/>
    </source>
</evidence>